<comment type="caution">
    <text evidence="2">The sequence shown here is derived from an EMBL/GenBank/DDBJ whole genome shotgun (WGS) entry which is preliminary data.</text>
</comment>
<organism evidence="2 3">
    <name type="scientific">Ensete ventricosum</name>
    <name type="common">Abyssinian banana</name>
    <name type="synonym">Musa ensete</name>
    <dbReference type="NCBI Taxonomy" id="4639"/>
    <lineage>
        <taxon>Eukaryota</taxon>
        <taxon>Viridiplantae</taxon>
        <taxon>Streptophyta</taxon>
        <taxon>Embryophyta</taxon>
        <taxon>Tracheophyta</taxon>
        <taxon>Spermatophyta</taxon>
        <taxon>Magnoliopsida</taxon>
        <taxon>Liliopsida</taxon>
        <taxon>Zingiberales</taxon>
        <taxon>Musaceae</taxon>
        <taxon>Ensete</taxon>
    </lineage>
</organism>
<reference evidence="2 3" key="1">
    <citation type="journal article" date="2014" name="Agronomy (Basel)">
        <title>A Draft Genome Sequence for Ensete ventricosum, the Drought-Tolerant Tree Against Hunger.</title>
        <authorList>
            <person name="Harrison J."/>
            <person name="Moore K.A."/>
            <person name="Paszkiewicz K."/>
            <person name="Jones T."/>
            <person name="Grant M."/>
            <person name="Ambacheew D."/>
            <person name="Muzemil S."/>
            <person name="Studholme D.J."/>
        </authorList>
    </citation>
    <scope>NUCLEOTIDE SEQUENCE [LARGE SCALE GENOMIC DNA]</scope>
</reference>
<dbReference type="EMBL" id="AMZH03012363">
    <property type="protein sequence ID" value="RRT51176.1"/>
    <property type="molecule type" value="Genomic_DNA"/>
</dbReference>
<feature type="compositionally biased region" description="Basic residues" evidence="1">
    <location>
        <begin position="61"/>
        <end position="72"/>
    </location>
</feature>
<gene>
    <name evidence="2" type="ORF">B296_00028903</name>
</gene>
<protein>
    <submittedName>
        <fullName evidence="2">Uncharacterized protein</fullName>
    </submittedName>
</protein>
<accession>A0A426YHM2</accession>
<proteinExistence type="predicted"/>
<evidence type="ECO:0000313" key="3">
    <source>
        <dbReference type="Proteomes" id="UP000287651"/>
    </source>
</evidence>
<feature type="compositionally biased region" description="Polar residues" evidence="1">
    <location>
        <begin position="74"/>
        <end position="83"/>
    </location>
</feature>
<evidence type="ECO:0000256" key="1">
    <source>
        <dbReference type="SAM" id="MobiDB-lite"/>
    </source>
</evidence>
<dbReference type="AlphaFoldDB" id="A0A426YHM2"/>
<name>A0A426YHM2_ENSVE</name>
<feature type="compositionally biased region" description="Basic and acidic residues" evidence="1">
    <location>
        <begin position="24"/>
        <end position="38"/>
    </location>
</feature>
<feature type="region of interest" description="Disordered" evidence="1">
    <location>
        <begin position="1"/>
        <end position="98"/>
    </location>
</feature>
<feature type="compositionally biased region" description="Polar residues" evidence="1">
    <location>
        <begin position="1"/>
        <end position="18"/>
    </location>
</feature>
<sequence length="98" mass="11206">MNVRATDQTIDVQDQNLESFPRVDGWKEEARRTGDRHGGSSRLFVKQASEPSKQARWTGLKGRRPSRQRHLNPRSGSVQSPVRNSDPVWRLTIEKARG</sequence>
<evidence type="ECO:0000313" key="2">
    <source>
        <dbReference type="EMBL" id="RRT51176.1"/>
    </source>
</evidence>
<dbReference type="Proteomes" id="UP000287651">
    <property type="component" value="Unassembled WGS sequence"/>
</dbReference>